<evidence type="ECO:0000256" key="3">
    <source>
        <dbReference type="ARBA" id="ARBA00023163"/>
    </source>
</evidence>
<keyword evidence="3" id="KW-0804">Transcription</keyword>
<dbReference type="EMBL" id="RBRY01000052">
    <property type="protein sequence ID" value="RMR60020.1"/>
    <property type="molecule type" value="Genomic_DNA"/>
</dbReference>
<dbReference type="InterPro" id="IPR018062">
    <property type="entry name" value="HTH_AraC-typ_CS"/>
</dbReference>
<protein>
    <recommendedName>
        <fullName evidence="4">HTH araC/xylS-type domain-containing protein</fullName>
    </recommendedName>
</protein>
<gene>
    <name evidence="5" type="ORF">ALP84_01368</name>
</gene>
<dbReference type="InterPro" id="IPR020449">
    <property type="entry name" value="Tscrpt_reg_AraC-type_HTH"/>
</dbReference>
<dbReference type="PROSITE" id="PS00041">
    <property type="entry name" value="HTH_ARAC_FAMILY_1"/>
    <property type="match status" value="1"/>
</dbReference>
<dbReference type="InterPro" id="IPR009057">
    <property type="entry name" value="Homeodomain-like_sf"/>
</dbReference>
<reference evidence="5 6" key="1">
    <citation type="submission" date="2018-08" db="EMBL/GenBank/DDBJ databases">
        <title>Recombination of ecologically and evolutionarily significant loci maintains genetic cohesion in the Pseudomonas syringae species complex.</title>
        <authorList>
            <person name="Dillon M."/>
            <person name="Thakur S."/>
            <person name="Almeida R.N.D."/>
            <person name="Weir B.S."/>
            <person name="Guttman D.S."/>
        </authorList>
    </citation>
    <scope>NUCLEOTIDE SEQUENCE [LARGE SCALE GENOMIC DNA]</scope>
    <source>
        <strain evidence="5 6">ICMP 6917</strain>
    </source>
</reference>
<dbReference type="SUPFAM" id="SSF46689">
    <property type="entry name" value="Homeodomain-like"/>
    <property type="match status" value="1"/>
</dbReference>
<evidence type="ECO:0000256" key="1">
    <source>
        <dbReference type="ARBA" id="ARBA00023015"/>
    </source>
</evidence>
<organism evidence="5 6">
    <name type="scientific">Pseudomonas cichorii</name>
    <dbReference type="NCBI Taxonomy" id="36746"/>
    <lineage>
        <taxon>Bacteria</taxon>
        <taxon>Pseudomonadati</taxon>
        <taxon>Pseudomonadota</taxon>
        <taxon>Gammaproteobacteria</taxon>
        <taxon>Pseudomonadales</taxon>
        <taxon>Pseudomonadaceae</taxon>
        <taxon>Pseudomonas</taxon>
    </lineage>
</organism>
<keyword evidence="1" id="KW-0805">Transcription regulation</keyword>
<evidence type="ECO:0000313" key="5">
    <source>
        <dbReference type="EMBL" id="RMR60020.1"/>
    </source>
</evidence>
<evidence type="ECO:0000313" key="6">
    <source>
        <dbReference type="Proteomes" id="UP000278332"/>
    </source>
</evidence>
<comment type="caution">
    <text evidence="5">The sequence shown here is derived from an EMBL/GenBank/DDBJ whole genome shotgun (WGS) entry which is preliminary data.</text>
</comment>
<dbReference type="PRINTS" id="PR00032">
    <property type="entry name" value="HTHARAC"/>
</dbReference>
<dbReference type="GO" id="GO:0043565">
    <property type="term" value="F:sequence-specific DNA binding"/>
    <property type="evidence" value="ECO:0007669"/>
    <property type="project" value="InterPro"/>
</dbReference>
<dbReference type="Proteomes" id="UP000278332">
    <property type="component" value="Unassembled WGS sequence"/>
</dbReference>
<dbReference type="AlphaFoldDB" id="A0A3M4W7Q9"/>
<dbReference type="PANTHER" id="PTHR43280">
    <property type="entry name" value="ARAC-FAMILY TRANSCRIPTIONAL REGULATOR"/>
    <property type="match status" value="1"/>
</dbReference>
<proteinExistence type="predicted"/>
<dbReference type="Gene3D" id="1.10.10.60">
    <property type="entry name" value="Homeodomain-like"/>
    <property type="match status" value="1"/>
</dbReference>
<sequence length="340" mass="39428">MCEPWFGQIGVKMNKASVWASEFSPEQRVFQWFYMFNENVCNFPTDLWEKSFKIHGVTEGFNAHFYAQQFGEFNVTSLRSTPWKIGCSGLPETHSLPARRFLVFQRKGSIQYVQNNKMITLQPGDWGLFNLGVETEVLLHEDVHLIMMTFPASQIDSILSLVEMQLPFRFDSTREKKSQLFYNSALTLICDELTYGAETGERILQALIYLLKETIESYSIVPFDLAKSKNSHYRDLSIQYLSAHLDDMSFSVSKMAKALRFSVRTLNRVMRDVHGESVEKLLWKMRLEQASQALKLRSNDRLSLTDIAYSCGFSSASHFCRKFKECWGVTPSQFRMQHRC</sequence>
<dbReference type="Pfam" id="PF12833">
    <property type="entry name" value="HTH_18"/>
    <property type="match status" value="1"/>
</dbReference>
<dbReference type="SMART" id="SM00342">
    <property type="entry name" value="HTH_ARAC"/>
    <property type="match status" value="1"/>
</dbReference>
<name>A0A3M4W7Q9_PSECI</name>
<dbReference type="PANTHER" id="PTHR43280:SF2">
    <property type="entry name" value="HTH-TYPE TRANSCRIPTIONAL REGULATOR EXSA"/>
    <property type="match status" value="1"/>
</dbReference>
<feature type="domain" description="HTH araC/xylS-type" evidence="4">
    <location>
        <begin position="235"/>
        <end position="337"/>
    </location>
</feature>
<keyword evidence="2" id="KW-0238">DNA-binding</keyword>
<evidence type="ECO:0000259" key="4">
    <source>
        <dbReference type="PROSITE" id="PS01124"/>
    </source>
</evidence>
<dbReference type="InterPro" id="IPR018060">
    <property type="entry name" value="HTH_AraC"/>
</dbReference>
<accession>A0A3M4W7Q9</accession>
<dbReference type="PROSITE" id="PS01124">
    <property type="entry name" value="HTH_ARAC_FAMILY_2"/>
    <property type="match status" value="1"/>
</dbReference>
<dbReference type="GO" id="GO:0003700">
    <property type="term" value="F:DNA-binding transcription factor activity"/>
    <property type="evidence" value="ECO:0007669"/>
    <property type="project" value="InterPro"/>
</dbReference>
<evidence type="ECO:0000256" key="2">
    <source>
        <dbReference type="ARBA" id="ARBA00023125"/>
    </source>
</evidence>
<dbReference type="GO" id="GO:0009893">
    <property type="term" value="P:positive regulation of metabolic process"/>
    <property type="evidence" value="ECO:0007669"/>
    <property type="project" value="UniProtKB-ARBA"/>
</dbReference>